<organism evidence="2">
    <name type="scientific">Wollemia nobilis</name>
    <dbReference type="NCBI Taxonomy" id="56998"/>
    <lineage>
        <taxon>Eukaryota</taxon>
        <taxon>Viridiplantae</taxon>
        <taxon>Streptophyta</taxon>
        <taxon>Embryophyta</taxon>
        <taxon>Tracheophyta</taxon>
        <taxon>Spermatophyta</taxon>
        <taxon>Pinopsida</taxon>
        <taxon>Pinidae</taxon>
        <taxon>Conifers II</taxon>
        <taxon>Araucariales</taxon>
        <taxon>Araucariaceae</taxon>
        <taxon>Wollemia</taxon>
    </lineage>
</organism>
<dbReference type="AlphaFoldDB" id="A0A0C9S718"/>
<evidence type="ECO:0000313" key="2">
    <source>
        <dbReference type="EMBL" id="JAG86903.1"/>
    </source>
</evidence>
<dbReference type="PANTHER" id="PTHR36608">
    <property type="entry name" value="POLYPHENOL OXIDASE C, CHLOROPLASTIC-LIKE"/>
    <property type="match status" value="1"/>
</dbReference>
<proteinExistence type="predicted"/>
<dbReference type="PANTHER" id="PTHR36608:SF1">
    <property type="entry name" value="POLYPHENOL OXIDASE C, CHLOROPLASTIC-LIKE"/>
    <property type="match status" value="1"/>
</dbReference>
<sequence length="251" mass="27758">MLSVKLCLVFAQPRRGLKVINTEKAMDTATYVGAFYPAPNSKLLLPSNASKQIRISNPKNRYARTRIASSHSRSTRVRSEHGFRMGRRQFLLSSSTLGLGFSAMSAAKPVALAGDTPNEPVELRGPVTLLVKRPNPKRTAKEKEEAEEIVWVQNIEATMADVPTFRVFINLPEANAGTSADSPHFAGSFVDFDRSKRKNIRLSYKVGISECLENLDAAENESIFVTLVPGSRIMPKTPIIFSSIKIDYDSK</sequence>
<reference evidence="2" key="1">
    <citation type="submission" date="2015-02" db="EMBL/GenBank/DDBJ databases">
        <title>A transcriptome of Wollemia nobilis - a relic of Gondwana.</title>
        <authorList>
            <person name="Chia J.Y."/>
            <person name="Leong Y.S."/>
            <person name="Abdul Karim S."/>
            <person name="Wan Azmi N."/>
            <person name="Hercus R."/>
            <person name="Croft L."/>
        </authorList>
    </citation>
    <scope>NUCLEOTIDE SEQUENCE</scope>
    <source>
        <strain evidence="2">MaeBrown</strain>
        <tissue evidence="2">Leaf</tissue>
    </source>
</reference>
<dbReference type="InterPro" id="IPR022740">
    <property type="entry name" value="Polyphenol_oxidase_C"/>
</dbReference>
<name>A0A0C9S718_9CONI</name>
<feature type="domain" description="Polyphenol oxidase C-terminal" evidence="1">
    <location>
        <begin position="120"/>
        <end position="230"/>
    </location>
</feature>
<dbReference type="EMBL" id="GCHU01013969">
    <property type="protein sequence ID" value="JAG86903.1"/>
    <property type="molecule type" value="Transcribed_RNA"/>
</dbReference>
<dbReference type="GO" id="GO:0004097">
    <property type="term" value="F:catechol oxidase activity"/>
    <property type="evidence" value="ECO:0007669"/>
    <property type="project" value="InterPro"/>
</dbReference>
<protein>
    <submittedName>
        <fullName evidence="2">TSA: Wollemia nobilis Ref_Wollemi_Transcript_14050_927 transcribed RNA sequence</fullName>
    </submittedName>
</protein>
<accession>A0A0C9S718</accession>
<evidence type="ECO:0000259" key="1">
    <source>
        <dbReference type="Pfam" id="PF12143"/>
    </source>
</evidence>
<dbReference type="Pfam" id="PF12143">
    <property type="entry name" value="PPO1_KFDV"/>
    <property type="match status" value="1"/>
</dbReference>